<evidence type="ECO:0000313" key="2">
    <source>
        <dbReference type="Proteomes" id="UP001501447"/>
    </source>
</evidence>
<gene>
    <name evidence="1" type="ORF">GCM10009863_03780</name>
</gene>
<reference evidence="1 2" key="1">
    <citation type="journal article" date="2019" name="Int. J. Syst. Evol. Microbiol.">
        <title>The Global Catalogue of Microorganisms (GCM) 10K type strain sequencing project: providing services to taxonomists for standard genome sequencing and annotation.</title>
        <authorList>
            <consortium name="The Broad Institute Genomics Platform"/>
            <consortium name="The Broad Institute Genome Sequencing Center for Infectious Disease"/>
            <person name="Wu L."/>
            <person name="Ma J."/>
        </authorList>
    </citation>
    <scope>NUCLEOTIDE SEQUENCE [LARGE SCALE GENOMIC DNA]</scope>
    <source>
        <strain evidence="1 2">JCM 16373</strain>
    </source>
</reference>
<organism evidence="1 2">
    <name type="scientific">Streptomyces axinellae</name>
    <dbReference type="NCBI Taxonomy" id="552788"/>
    <lineage>
        <taxon>Bacteria</taxon>
        <taxon>Bacillati</taxon>
        <taxon>Actinomycetota</taxon>
        <taxon>Actinomycetes</taxon>
        <taxon>Kitasatosporales</taxon>
        <taxon>Streptomycetaceae</taxon>
        <taxon>Streptomyces</taxon>
    </lineage>
</organism>
<accession>A0ABN3PSI5</accession>
<keyword evidence="2" id="KW-1185">Reference proteome</keyword>
<name>A0ABN3PSI5_9ACTN</name>
<comment type="caution">
    <text evidence="1">The sequence shown here is derived from an EMBL/GenBank/DDBJ whole genome shotgun (WGS) entry which is preliminary data.</text>
</comment>
<dbReference type="EMBL" id="BAAARJ010000001">
    <property type="protein sequence ID" value="GAA2593894.1"/>
    <property type="molecule type" value="Genomic_DNA"/>
</dbReference>
<proteinExistence type="predicted"/>
<dbReference type="Proteomes" id="UP001501447">
    <property type="component" value="Unassembled WGS sequence"/>
</dbReference>
<evidence type="ECO:0000313" key="1">
    <source>
        <dbReference type="EMBL" id="GAA2593894.1"/>
    </source>
</evidence>
<sequence length="105" mass="11181">MVVLVDPGPANPGATRTDTDTVTIHVIHHPASGAWARMAVDGRTARIDYDGPSGRNLWAERPGLLDCWEQAGRPPVERYGLTVGADGTHALWLDSPGGSSWVLPS</sequence>
<protein>
    <submittedName>
        <fullName evidence="1">Uncharacterized protein</fullName>
    </submittedName>
</protein>